<evidence type="ECO:0000313" key="1">
    <source>
        <dbReference type="EMBL" id="GAV00655.1"/>
    </source>
</evidence>
<keyword evidence="2" id="KW-1185">Reference proteome</keyword>
<accession>A0A1D1VG89</accession>
<organism evidence="1 2">
    <name type="scientific">Ramazzottius varieornatus</name>
    <name type="common">Water bear</name>
    <name type="synonym">Tardigrade</name>
    <dbReference type="NCBI Taxonomy" id="947166"/>
    <lineage>
        <taxon>Eukaryota</taxon>
        <taxon>Metazoa</taxon>
        <taxon>Ecdysozoa</taxon>
        <taxon>Tardigrada</taxon>
        <taxon>Eutardigrada</taxon>
        <taxon>Parachela</taxon>
        <taxon>Hypsibioidea</taxon>
        <taxon>Ramazzottiidae</taxon>
        <taxon>Ramazzottius</taxon>
    </lineage>
</organism>
<name>A0A1D1VG89_RAMVA</name>
<dbReference type="AlphaFoldDB" id="A0A1D1VG89"/>
<proteinExistence type="predicted"/>
<sequence length="135" mass="16016">MEHQFVSLWIFASSIRWFRSSAAQTAAITCSRLCTTEYCQESSCCCRRLYRIRSTSLFAKQIFMCVLSFISLLNNRSSVTPTVHSVNRCRFYSRCTLQFERFRNLSSYMHCIVFVFDPLCSDHSLRPDDYLRDWR</sequence>
<gene>
    <name evidence="1" type="primary">RvY_11474-1</name>
    <name evidence="1" type="synonym">RvY_11474.1</name>
    <name evidence="1" type="ORF">RvY_11474</name>
</gene>
<dbReference type="EMBL" id="BDGG01000006">
    <property type="protein sequence ID" value="GAV00655.1"/>
    <property type="molecule type" value="Genomic_DNA"/>
</dbReference>
<comment type="caution">
    <text evidence="1">The sequence shown here is derived from an EMBL/GenBank/DDBJ whole genome shotgun (WGS) entry which is preliminary data.</text>
</comment>
<reference evidence="1 2" key="1">
    <citation type="journal article" date="2016" name="Nat. Commun.">
        <title>Extremotolerant tardigrade genome and improved radiotolerance of human cultured cells by tardigrade-unique protein.</title>
        <authorList>
            <person name="Hashimoto T."/>
            <person name="Horikawa D.D."/>
            <person name="Saito Y."/>
            <person name="Kuwahara H."/>
            <person name="Kozuka-Hata H."/>
            <person name="Shin-I T."/>
            <person name="Minakuchi Y."/>
            <person name="Ohishi K."/>
            <person name="Motoyama A."/>
            <person name="Aizu T."/>
            <person name="Enomoto A."/>
            <person name="Kondo K."/>
            <person name="Tanaka S."/>
            <person name="Hara Y."/>
            <person name="Koshikawa S."/>
            <person name="Sagara H."/>
            <person name="Miura T."/>
            <person name="Yokobori S."/>
            <person name="Miyagawa K."/>
            <person name="Suzuki Y."/>
            <person name="Kubo T."/>
            <person name="Oyama M."/>
            <person name="Kohara Y."/>
            <person name="Fujiyama A."/>
            <person name="Arakawa K."/>
            <person name="Katayama T."/>
            <person name="Toyoda A."/>
            <person name="Kunieda T."/>
        </authorList>
    </citation>
    <scope>NUCLEOTIDE SEQUENCE [LARGE SCALE GENOMIC DNA]</scope>
    <source>
        <strain evidence="1 2">YOKOZUNA-1</strain>
    </source>
</reference>
<protein>
    <submittedName>
        <fullName evidence="1">Uncharacterized protein</fullName>
    </submittedName>
</protein>
<evidence type="ECO:0000313" key="2">
    <source>
        <dbReference type="Proteomes" id="UP000186922"/>
    </source>
</evidence>
<dbReference type="Proteomes" id="UP000186922">
    <property type="component" value="Unassembled WGS sequence"/>
</dbReference>